<proteinExistence type="predicted"/>
<feature type="chain" id="PRO_5002210980" description="DUF5777 domain-containing protein" evidence="1">
    <location>
        <begin position="28"/>
        <end position="321"/>
    </location>
</feature>
<name>A0A0D0GUU8_9SPHI</name>
<dbReference type="AlphaFoldDB" id="A0A0D0GUU8"/>
<protein>
    <recommendedName>
        <fullName evidence="2">DUF5777 domain-containing protein</fullName>
    </recommendedName>
</protein>
<keyword evidence="1" id="KW-0732">Signal</keyword>
<evidence type="ECO:0000256" key="1">
    <source>
        <dbReference type="SAM" id="SignalP"/>
    </source>
</evidence>
<evidence type="ECO:0000313" key="4">
    <source>
        <dbReference type="Proteomes" id="UP000032049"/>
    </source>
</evidence>
<comment type="caution">
    <text evidence="3">The sequence shown here is derived from an EMBL/GenBank/DDBJ whole genome shotgun (WGS) entry which is preliminary data.</text>
</comment>
<evidence type="ECO:0000313" key="3">
    <source>
        <dbReference type="EMBL" id="KIO78201.1"/>
    </source>
</evidence>
<dbReference type="RefSeq" id="WP_041878993.1">
    <property type="nucleotide sequence ID" value="NZ_CP157278.1"/>
</dbReference>
<dbReference type="Pfam" id="PF19089">
    <property type="entry name" value="DUF5777"/>
    <property type="match status" value="1"/>
</dbReference>
<dbReference type="OrthoDB" id="1117410at2"/>
<dbReference type="InterPro" id="IPR045916">
    <property type="entry name" value="DUF5777"/>
</dbReference>
<keyword evidence="4" id="KW-1185">Reference proteome</keyword>
<accession>A0A0D0GUU8</accession>
<evidence type="ECO:0000259" key="2">
    <source>
        <dbReference type="Pfam" id="PF19089"/>
    </source>
</evidence>
<reference evidence="3 4" key="1">
    <citation type="submission" date="2015-01" db="EMBL/GenBank/DDBJ databases">
        <title>Draft genome sequence of Pedobacter sp. NL19 isolated from sludge of an effluent treatment pond in an abandoned uranium mine.</title>
        <authorList>
            <person name="Santos T."/>
            <person name="Caetano T."/>
            <person name="Covas C."/>
            <person name="Cruz A."/>
            <person name="Mendo S."/>
        </authorList>
    </citation>
    <scope>NUCLEOTIDE SEQUENCE [LARGE SCALE GENOMIC DNA]</scope>
    <source>
        <strain evidence="3 4">NL19</strain>
    </source>
</reference>
<gene>
    <name evidence="3" type="ORF">TH53_04940</name>
</gene>
<dbReference type="Proteomes" id="UP000032049">
    <property type="component" value="Unassembled WGS sequence"/>
</dbReference>
<sequence>MRQKILTLLCKTLLLFTLVISSLRSFGQQDLEKELAGSTPVHEKVFATFKDTKLINSHTNETIHKNELEFKVDHRFGDIAGSNGGIRQFFGLDNSTDVRIGFDYGITDRLSVGLARAKGATAVQQLYEGSLKFRLLEQTTDDYIPVAVTLFGSNTIAAVRASDDPASATAYRKFSDRMNYVTQIIFARKFNSSFSFSLTPTYLHSNFTAFRDQNDLFALGAGARAKISKRMAIVVDYTIPFRNRADKAYLEQTSGNKFYNPLGVGLEIETGGHVFHLNFTNAAAIEEMQYISQTTSSWLKGQYRWGFSIARRFSFNKKEKK</sequence>
<feature type="signal peptide" evidence="1">
    <location>
        <begin position="1"/>
        <end position="27"/>
    </location>
</feature>
<dbReference type="EMBL" id="JXRA01000019">
    <property type="protein sequence ID" value="KIO78201.1"/>
    <property type="molecule type" value="Genomic_DNA"/>
</dbReference>
<feature type="domain" description="DUF5777" evidence="2">
    <location>
        <begin position="49"/>
        <end position="313"/>
    </location>
</feature>
<dbReference type="STRING" id="1503925.TH53_04940"/>
<organism evidence="3 4">
    <name type="scientific">Pedobacter lusitanus</name>
    <dbReference type="NCBI Taxonomy" id="1503925"/>
    <lineage>
        <taxon>Bacteria</taxon>
        <taxon>Pseudomonadati</taxon>
        <taxon>Bacteroidota</taxon>
        <taxon>Sphingobacteriia</taxon>
        <taxon>Sphingobacteriales</taxon>
        <taxon>Sphingobacteriaceae</taxon>
        <taxon>Pedobacter</taxon>
    </lineage>
</organism>